<evidence type="ECO:0000256" key="1">
    <source>
        <dbReference type="SAM" id="SignalP"/>
    </source>
</evidence>
<accession>A0A133XJB3</accession>
<gene>
    <name evidence="2" type="ORF">AT959_10030</name>
</gene>
<feature type="chain" id="PRO_5007459475" description="Lipoprotein" evidence="1">
    <location>
        <begin position="23"/>
        <end position="83"/>
    </location>
</feature>
<protein>
    <recommendedName>
        <fullName evidence="4">Lipoprotein</fullName>
    </recommendedName>
</protein>
<dbReference type="STRING" id="281362.AT959_10030"/>
<comment type="caution">
    <text evidence="2">The sequence shown here is derived from an EMBL/GenBank/DDBJ whole genome shotgun (WGS) entry which is preliminary data.</text>
</comment>
<dbReference type="EMBL" id="LODL01000019">
    <property type="protein sequence ID" value="KXB31030.1"/>
    <property type="molecule type" value="Genomic_DNA"/>
</dbReference>
<evidence type="ECO:0000313" key="3">
    <source>
        <dbReference type="Proteomes" id="UP000070186"/>
    </source>
</evidence>
<keyword evidence="1" id="KW-0732">Signal</keyword>
<name>A0A133XJB3_9RHOO</name>
<dbReference type="Proteomes" id="UP000070186">
    <property type="component" value="Unassembled WGS sequence"/>
</dbReference>
<evidence type="ECO:0008006" key="4">
    <source>
        <dbReference type="Google" id="ProtNLM"/>
    </source>
</evidence>
<dbReference type="PROSITE" id="PS51257">
    <property type="entry name" value="PROKAR_LIPOPROTEIN"/>
    <property type="match status" value="1"/>
</dbReference>
<feature type="signal peptide" evidence="1">
    <location>
        <begin position="1"/>
        <end position="22"/>
    </location>
</feature>
<sequence>MEIAMRSLILAATTALTLTACASQAPAPQAAATPAKPAPQCYSGDHGKFFDVGAKAAISGVDVVCEKTSDGKAAQWMGAKAKH</sequence>
<dbReference type="AlphaFoldDB" id="A0A133XJB3"/>
<proteinExistence type="predicted"/>
<keyword evidence="3" id="KW-1185">Reference proteome</keyword>
<organism evidence="2 3">
    <name type="scientific">Dechloromonas denitrificans</name>
    <dbReference type="NCBI Taxonomy" id="281362"/>
    <lineage>
        <taxon>Bacteria</taxon>
        <taxon>Pseudomonadati</taxon>
        <taxon>Pseudomonadota</taxon>
        <taxon>Betaproteobacteria</taxon>
        <taxon>Rhodocyclales</taxon>
        <taxon>Azonexaceae</taxon>
        <taxon>Dechloromonas</taxon>
    </lineage>
</organism>
<reference evidence="2 3" key="1">
    <citation type="submission" date="2015-12" db="EMBL/GenBank/DDBJ databases">
        <title>Nitrous oxide reduction kinetics distinguish bacteria harboring typical versus atypical NosZ.</title>
        <authorList>
            <person name="Yoon S."/>
            <person name="Nissen S."/>
            <person name="Park D."/>
            <person name="Sanford R.A."/>
            <person name="Loeffler F.E."/>
        </authorList>
    </citation>
    <scope>NUCLEOTIDE SEQUENCE [LARGE SCALE GENOMIC DNA]</scope>
    <source>
        <strain evidence="2 3">ATCC BAA-841</strain>
    </source>
</reference>
<evidence type="ECO:0000313" key="2">
    <source>
        <dbReference type="EMBL" id="KXB31030.1"/>
    </source>
</evidence>